<sequence>MAKATITIPPSSKLTLDDFLRELTAQCRELPRMVGLPPIAEHLATEITYTVRLRGDLVVRLVDDRVWNAEWQTSHKAELGRRLVDTHTGLEEIHKSRVIVQHVVRLDDVSAPAPVIAMVAGHPVSFEVLTPADLDLEPLFASDNVNDRIMACLLTPEPRRLIAVAEGLRKLPDEDQARALKLFTLMTQFRMDRESLPQEVLEMVTDVIEIDYERNPVTRRSWQEGRHQEMVRSVLRLLSLLGPVDDDDRTRIAGMGGDDLERYEGELFEKVADRLPAEDSTPAP</sequence>
<proteinExistence type="predicted"/>
<protein>
    <submittedName>
        <fullName evidence="1">Uncharacterized protein</fullName>
    </submittedName>
</protein>
<dbReference type="RefSeq" id="WP_091970163.1">
    <property type="nucleotide sequence ID" value="NZ_FOPM01000006.1"/>
</dbReference>
<dbReference type="EMBL" id="FOPM01000006">
    <property type="protein sequence ID" value="SFG58068.1"/>
    <property type="molecule type" value="Genomic_DNA"/>
</dbReference>
<dbReference type="Proteomes" id="UP000199229">
    <property type="component" value="Unassembled WGS sequence"/>
</dbReference>
<organism evidence="1 2">
    <name type="scientific">Methylobacterium gossipiicola</name>
    <dbReference type="NCBI Taxonomy" id="582675"/>
    <lineage>
        <taxon>Bacteria</taxon>
        <taxon>Pseudomonadati</taxon>
        <taxon>Pseudomonadota</taxon>
        <taxon>Alphaproteobacteria</taxon>
        <taxon>Hyphomicrobiales</taxon>
        <taxon>Methylobacteriaceae</taxon>
        <taxon>Methylobacterium</taxon>
    </lineage>
</organism>
<name>A0A1I2SZM1_9HYPH</name>
<reference evidence="2" key="1">
    <citation type="submission" date="2016-10" db="EMBL/GenBank/DDBJ databases">
        <authorList>
            <person name="Varghese N."/>
            <person name="Submissions S."/>
        </authorList>
    </citation>
    <scope>NUCLEOTIDE SEQUENCE [LARGE SCALE GENOMIC DNA]</scope>
    <source>
        <strain evidence="2">Gh-105</strain>
    </source>
</reference>
<evidence type="ECO:0000313" key="1">
    <source>
        <dbReference type="EMBL" id="SFG58068.1"/>
    </source>
</evidence>
<gene>
    <name evidence="1" type="ORF">SAMN05192565_10617</name>
</gene>
<keyword evidence="2" id="KW-1185">Reference proteome</keyword>
<evidence type="ECO:0000313" key="2">
    <source>
        <dbReference type="Proteomes" id="UP000199229"/>
    </source>
</evidence>
<dbReference type="AlphaFoldDB" id="A0A1I2SZM1"/>
<accession>A0A1I2SZM1</accession>